<name>A0A429XCH8_SIMTE</name>
<dbReference type="SUPFAM" id="SSF46785">
    <property type="entry name" value="Winged helix' DNA-binding domain"/>
    <property type="match status" value="1"/>
</dbReference>
<organism evidence="2 3">
    <name type="scientific">Siminovitchia terrae</name>
    <name type="common">Bacillus terrae</name>
    <dbReference type="NCBI Taxonomy" id="1914933"/>
    <lineage>
        <taxon>Bacteria</taxon>
        <taxon>Bacillati</taxon>
        <taxon>Bacillota</taxon>
        <taxon>Bacilli</taxon>
        <taxon>Bacillales</taxon>
        <taxon>Bacillaceae</taxon>
        <taxon>Siminovitchia</taxon>
    </lineage>
</organism>
<proteinExistence type="predicted"/>
<dbReference type="InterPro" id="IPR036390">
    <property type="entry name" value="WH_DNA-bd_sf"/>
</dbReference>
<dbReference type="AlphaFoldDB" id="A0A429XCH8"/>
<dbReference type="Proteomes" id="UP000287296">
    <property type="component" value="Unassembled WGS sequence"/>
</dbReference>
<dbReference type="EMBL" id="BORJ01000010">
    <property type="protein sequence ID" value="GIN97761.1"/>
    <property type="molecule type" value="Genomic_DNA"/>
</dbReference>
<protein>
    <submittedName>
        <fullName evidence="2">Transcriptional regulator</fullName>
    </submittedName>
</protein>
<accession>A0A429XCH8</accession>
<sequence length="443" mass="50779">MNIKVAVISPRNFIENILVVGKTFSSLEMFPYSYENIAETVDIVQRCKDQVDVLFFAGPIPYQMACAHVDDKPMIYLPHSGASLYRALFQVFMETGFKEKDRLKISIDILDRQEVMERLEELEIQLHSLYAHEYQLADTPQEVVKFHYQLWKNKKIDVALTCYHSVYQQLLELQVPCQRIFPSKTTIKEGFHWVMLEGKSIHLKGSQLAIGIIHIDPYSKNISLTNYDMRKKKLMLQKFLMDYGEEVEALMEWNRSDEITFITTRRNIEKSTKGFSEFPLKDPMIHELNLRISIGIGLGNTANDAELKAREALSKAKAGKDGSCYLMMQDGHVFGPLGQWQHMAYSARSDNPELLNMAKKASLSVGTMNKLVSYCQKYKKTTITAAELANGFGITARSARRILHKLEERELALIVGEEQPINKGRPRQIYELQFNVFGSSGKK</sequence>
<dbReference type="InterPro" id="IPR043128">
    <property type="entry name" value="Rev_trsase/Diguanyl_cyclase"/>
</dbReference>
<dbReference type="OrthoDB" id="4986073at2"/>
<dbReference type="RefSeq" id="WP_120114684.1">
    <property type="nucleotide sequence ID" value="NZ_BORI01000005.1"/>
</dbReference>
<comment type="caution">
    <text evidence="2">The sequence shown here is derived from an EMBL/GenBank/DDBJ whole genome shotgun (WGS) entry which is preliminary data.</text>
</comment>
<dbReference type="Proteomes" id="UP000680670">
    <property type="component" value="Unassembled WGS sequence"/>
</dbReference>
<evidence type="ECO:0000313" key="3">
    <source>
        <dbReference type="Proteomes" id="UP000287296"/>
    </source>
</evidence>
<dbReference type="EMBL" id="QYTW02000002">
    <property type="protein sequence ID" value="RST61130.1"/>
    <property type="molecule type" value="Genomic_DNA"/>
</dbReference>
<reference evidence="2 3" key="1">
    <citation type="submission" date="2018-12" db="EMBL/GenBank/DDBJ databases">
        <authorList>
            <person name="Sun L."/>
            <person name="Chen Z."/>
        </authorList>
    </citation>
    <scope>NUCLEOTIDE SEQUENCE [LARGE SCALE GENOMIC DNA]</scope>
    <source>
        <strain evidence="2 3">LMG 29736</strain>
    </source>
</reference>
<reference evidence="1 4" key="2">
    <citation type="submission" date="2021-03" db="EMBL/GenBank/DDBJ databases">
        <title>Antimicrobial resistance genes in bacteria isolated from Japanese honey, and their potential for conferring macrolide and lincosamide resistance in the American foulbrood pathogen Paenibacillus larvae.</title>
        <authorList>
            <person name="Okamoto M."/>
            <person name="Kumagai M."/>
            <person name="Kanamori H."/>
            <person name="Takamatsu D."/>
        </authorList>
    </citation>
    <scope>NUCLEOTIDE SEQUENCE [LARGE SCALE GENOMIC DNA]</scope>
    <source>
        <strain evidence="1 4">J6TS1</strain>
    </source>
</reference>
<evidence type="ECO:0000313" key="2">
    <source>
        <dbReference type="EMBL" id="RST61130.1"/>
    </source>
</evidence>
<keyword evidence="4" id="KW-1185">Reference proteome</keyword>
<evidence type="ECO:0000313" key="1">
    <source>
        <dbReference type="EMBL" id="GIN97761.1"/>
    </source>
</evidence>
<dbReference type="Gene3D" id="3.30.70.270">
    <property type="match status" value="1"/>
</dbReference>
<gene>
    <name evidence="2" type="ORF">D5F11_003505</name>
    <name evidence="1" type="ORF">J6TS1_36310</name>
</gene>
<evidence type="ECO:0000313" key="4">
    <source>
        <dbReference type="Proteomes" id="UP000680670"/>
    </source>
</evidence>